<accession>A0ABC9YXC9</accession>
<proteinExistence type="predicted"/>
<dbReference type="Proteomes" id="UP000037179">
    <property type="component" value="Unassembled WGS sequence"/>
</dbReference>
<dbReference type="Pfam" id="PF16321">
    <property type="entry name" value="Ribosom_S30AE_C"/>
    <property type="match status" value="1"/>
</dbReference>
<feature type="domain" description="Sigma 54 modulation/S30EA ribosomal protein C-terminal" evidence="1">
    <location>
        <begin position="113"/>
        <end position="156"/>
    </location>
</feature>
<protein>
    <recommendedName>
        <fullName evidence="1">Sigma 54 modulation/S30EA ribosomal protein C-terminal domain-containing protein</fullName>
    </recommendedName>
</protein>
<comment type="caution">
    <text evidence="2">The sequence shown here is derived from an EMBL/GenBank/DDBJ whole genome shotgun (WGS) entry which is preliminary data.</text>
</comment>
<dbReference type="EMBL" id="BBYQ01000062">
    <property type="protein sequence ID" value="GAP29726.1"/>
    <property type="molecule type" value="Genomic_DNA"/>
</dbReference>
<keyword evidence="3" id="KW-1185">Reference proteome</keyword>
<evidence type="ECO:0000259" key="1">
    <source>
        <dbReference type="Pfam" id="PF16321"/>
    </source>
</evidence>
<dbReference type="Gene3D" id="3.30.505.50">
    <property type="entry name" value="Sigma 54 modulation/S30EA ribosomal protein, C-terminal domain"/>
    <property type="match status" value="2"/>
</dbReference>
<sequence>MAEVATEGPVAPRESARVRRMIAETLRGRGLCSAATVRLTGRPAEPGTLVAQVNLLANGTPVRTQIDGPGGFALAFAAERLGGQLDRVLSGTPPRWAPGLGRAPLTAVTPIRPIVRRTLCVPRTCDPIAAVAAMDALDFDAHLFTDADTGETAIVYWAGPLGVRMARQHHVHPPRPLAHLPMTMNPRPALELTESAAATRLCTYGLPFLFYTDPADPYGRLLYRRYDGNLGLVTPIARERN</sequence>
<dbReference type="AlphaFoldDB" id="A0ABC9YXC9"/>
<name>A0ABC9YXC9_9NOCA</name>
<evidence type="ECO:0000313" key="2">
    <source>
        <dbReference type="EMBL" id="GAP29726.1"/>
    </source>
</evidence>
<evidence type="ECO:0000313" key="3">
    <source>
        <dbReference type="Proteomes" id="UP000037179"/>
    </source>
</evidence>
<dbReference type="InterPro" id="IPR038416">
    <property type="entry name" value="Ribosom_S30AE_C_sf"/>
</dbReference>
<organism evidence="2 3">
    <name type="scientific">Nocardia seriolae</name>
    <dbReference type="NCBI Taxonomy" id="37332"/>
    <lineage>
        <taxon>Bacteria</taxon>
        <taxon>Bacillati</taxon>
        <taxon>Actinomycetota</taxon>
        <taxon>Actinomycetes</taxon>
        <taxon>Mycobacteriales</taxon>
        <taxon>Nocardiaceae</taxon>
        <taxon>Nocardia</taxon>
    </lineage>
</organism>
<reference evidence="3" key="1">
    <citation type="submission" date="2015-07" db="EMBL/GenBank/DDBJ databases">
        <title>Nocardia seriolae U-1 whole genome shotgun sequence.</title>
        <authorList>
            <person name="Imajoh M."/>
            <person name="Fukumoto Y."/>
            <person name="Sukeda M."/>
            <person name="Yamane J."/>
            <person name="Yamasaki K."/>
            <person name="Shimizu M."/>
            <person name="Ohnishi K."/>
            <person name="Oshima S."/>
        </authorList>
    </citation>
    <scope>NUCLEOTIDE SEQUENCE [LARGE SCALE GENOMIC DNA]</scope>
    <source>
        <strain evidence="3">U-1</strain>
    </source>
</reference>
<reference evidence="2 3" key="2">
    <citation type="journal article" date="2016" name="Genome Announc.">
        <title>Draft Genome Sequence of Erythromycin- and Oxytetracycline-Sensitive Nocardia seriolae Strain U-1 (NBRC 110359).</title>
        <authorList>
            <person name="Imajoh M."/>
            <person name="Sukeda M."/>
            <person name="Shimizu M."/>
            <person name="Yamane J."/>
            <person name="Ohnishi K."/>
            <person name="Oshima S."/>
        </authorList>
    </citation>
    <scope>NUCLEOTIDE SEQUENCE [LARGE SCALE GENOMIC DNA]</scope>
    <source>
        <strain evidence="2 3">U-1</strain>
    </source>
</reference>
<gene>
    <name evidence="2" type="ORF">NSK11_contig00062-0034</name>
</gene>
<dbReference type="InterPro" id="IPR032528">
    <property type="entry name" value="Ribosom_S30AE_C"/>
</dbReference>